<sequence>MKAKISSGVSDREHEMYLSAIKKALPQHNKLLVTIDGTRKYLKKRSISLSNEAIYQEFTDGKFVIYNARRRIDEIFRMYAEEIVSYTEETLSSPHLKDTISGKIYRMMNNVNKDNFLIGLQLHFDGGNFNKTNKDYQIFLFSLRILNLPPGIRNKFELYIPLAIYYGIGKPPFELMEEAIIQSFKKFKLFEKDSTVVNGKEICYNVRVINFTADIIAKTDFLRMKHFKQMYGCSLCLTASTTLMKRAVYPSAMGCTLRTRNSMIDDVNYVLRNRYIIDNYHGHKENLPMFFDDIMYPYVITVDWFHSVLYRVFQNDMRNMLISGFYINNEEFIVSPLSDGSKEMIDYKIDNNKISRCFTRKLRKLECFGPYKVSK</sequence>
<protein>
    <submittedName>
        <fullName evidence="2">DNA-directed DNA polymerase</fullName>
    </submittedName>
</protein>
<dbReference type="WBParaSite" id="SPAL_0000817400.1">
    <property type="protein sequence ID" value="SPAL_0000817400.1"/>
    <property type="gene ID" value="SPAL_0000817400"/>
</dbReference>
<name>A0A0N5BQL1_STREA</name>
<accession>A0A0N5BQL1</accession>
<evidence type="ECO:0000313" key="1">
    <source>
        <dbReference type="Proteomes" id="UP000046392"/>
    </source>
</evidence>
<evidence type="ECO:0000313" key="2">
    <source>
        <dbReference type="WBParaSite" id="SPAL_0000817400.1"/>
    </source>
</evidence>
<dbReference type="AlphaFoldDB" id="A0A0N5BQL1"/>
<proteinExistence type="predicted"/>
<dbReference type="Proteomes" id="UP000046392">
    <property type="component" value="Unplaced"/>
</dbReference>
<organism evidence="1 2">
    <name type="scientific">Strongyloides papillosus</name>
    <name type="common">Intestinal threadworm</name>
    <dbReference type="NCBI Taxonomy" id="174720"/>
    <lineage>
        <taxon>Eukaryota</taxon>
        <taxon>Metazoa</taxon>
        <taxon>Ecdysozoa</taxon>
        <taxon>Nematoda</taxon>
        <taxon>Chromadorea</taxon>
        <taxon>Rhabditida</taxon>
        <taxon>Tylenchina</taxon>
        <taxon>Panagrolaimomorpha</taxon>
        <taxon>Strongyloidoidea</taxon>
        <taxon>Strongyloididae</taxon>
        <taxon>Strongyloides</taxon>
    </lineage>
</organism>
<keyword evidence="1" id="KW-1185">Reference proteome</keyword>
<reference evidence="2" key="1">
    <citation type="submission" date="2017-02" db="UniProtKB">
        <authorList>
            <consortium name="WormBaseParasite"/>
        </authorList>
    </citation>
    <scope>IDENTIFICATION</scope>
</reference>